<gene>
    <name evidence="1" type="ORF">SUZIE_157795</name>
</gene>
<protein>
    <submittedName>
        <fullName evidence="1">Aftiphilin</fullName>
    </submittedName>
</protein>
<evidence type="ECO:0000313" key="1">
    <source>
        <dbReference type="EMBL" id="MBZ3880397.1"/>
    </source>
</evidence>
<dbReference type="Proteomes" id="UP001166674">
    <property type="component" value="Unassembled WGS sequence"/>
</dbReference>
<keyword evidence="2" id="KW-1185">Reference proteome</keyword>
<dbReference type="AlphaFoldDB" id="A0AA41T1P6"/>
<reference evidence="1" key="1">
    <citation type="submission" date="2020-03" db="EMBL/GenBank/DDBJ databases">
        <title>Studies in the Genomics of Life Span.</title>
        <authorList>
            <person name="Glass D."/>
        </authorList>
    </citation>
    <scope>NUCLEOTIDE SEQUENCE</scope>
    <source>
        <strain evidence="1">SUZIE</strain>
        <tissue evidence="1">Muscle</tissue>
    </source>
</reference>
<evidence type="ECO:0000313" key="2">
    <source>
        <dbReference type="Proteomes" id="UP001166674"/>
    </source>
</evidence>
<dbReference type="EMBL" id="JAATJV010372270">
    <property type="protein sequence ID" value="MBZ3880397.1"/>
    <property type="molecule type" value="Genomic_DNA"/>
</dbReference>
<comment type="caution">
    <text evidence="1">The sequence shown here is derived from an EMBL/GenBank/DDBJ whole genome shotgun (WGS) entry which is preliminary data.</text>
</comment>
<name>A0AA41T1P6_SCICA</name>
<proteinExistence type="predicted"/>
<organism evidence="1 2">
    <name type="scientific">Sciurus carolinensis</name>
    <name type="common">Eastern gray squirrel</name>
    <dbReference type="NCBI Taxonomy" id="30640"/>
    <lineage>
        <taxon>Eukaryota</taxon>
        <taxon>Metazoa</taxon>
        <taxon>Chordata</taxon>
        <taxon>Craniata</taxon>
        <taxon>Vertebrata</taxon>
        <taxon>Euteleostomi</taxon>
        <taxon>Mammalia</taxon>
        <taxon>Eutheria</taxon>
        <taxon>Euarchontoglires</taxon>
        <taxon>Glires</taxon>
        <taxon>Rodentia</taxon>
        <taxon>Sciuromorpha</taxon>
        <taxon>Sciuridae</taxon>
        <taxon>Sciurinae</taxon>
        <taxon>Sciurini</taxon>
        <taxon>Sciurus</taxon>
    </lineage>
</organism>
<accession>A0AA41T1P6</accession>
<sequence>MDPIEENVLDDSVSVKNDDSRNDIVTCTNTNEDDFGDTTSLLVIGTQDSVSNVTFEESSEHFPHFREPIDVFGEFGDTNATSCQVEMSQT</sequence>